<dbReference type="AlphaFoldDB" id="A0A6B0UHE2"/>
<proteinExistence type="predicted"/>
<organism evidence="1">
    <name type="scientific">Ixodes ricinus</name>
    <name type="common">Common tick</name>
    <name type="synonym">Acarus ricinus</name>
    <dbReference type="NCBI Taxonomy" id="34613"/>
    <lineage>
        <taxon>Eukaryota</taxon>
        <taxon>Metazoa</taxon>
        <taxon>Ecdysozoa</taxon>
        <taxon>Arthropoda</taxon>
        <taxon>Chelicerata</taxon>
        <taxon>Arachnida</taxon>
        <taxon>Acari</taxon>
        <taxon>Parasitiformes</taxon>
        <taxon>Ixodida</taxon>
        <taxon>Ixodoidea</taxon>
        <taxon>Ixodidae</taxon>
        <taxon>Ixodinae</taxon>
        <taxon>Ixodes</taxon>
    </lineage>
</organism>
<protein>
    <submittedName>
        <fullName evidence="1">Uncharacterized protein</fullName>
    </submittedName>
</protein>
<sequence>MLVASQLRWGRWQTPAPLQVALQCEGPRKLRQGGVGSQRKQPHPRLLVTFASIRTTNRQRRDVRQHDAPTSVASFVATSGSIFTYGQDRTLNTSVGDALQKAYY</sequence>
<reference evidence="1" key="1">
    <citation type="submission" date="2019-12" db="EMBL/GenBank/DDBJ databases">
        <title>An insight into the sialome of adult female Ixodes ricinus ticks feeding for 6 days.</title>
        <authorList>
            <person name="Perner J."/>
            <person name="Ribeiro J.M.C."/>
        </authorList>
    </citation>
    <scope>NUCLEOTIDE SEQUENCE</scope>
    <source>
        <strain evidence="1">Semi-engorged</strain>
        <tissue evidence="1">Salivary glands</tissue>
    </source>
</reference>
<evidence type="ECO:0000313" key="1">
    <source>
        <dbReference type="EMBL" id="MXU88835.1"/>
    </source>
</evidence>
<name>A0A6B0UHE2_IXORI</name>
<dbReference type="EMBL" id="GIFC01006752">
    <property type="protein sequence ID" value="MXU88835.1"/>
    <property type="molecule type" value="Transcribed_RNA"/>
</dbReference>
<accession>A0A6B0UHE2</accession>